<reference evidence="2 3" key="1">
    <citation type="submission" date="2019-03" db="EMBL/GenBank/DDBJ databases">
        <title>Genomic Encyclopedia of Type Strains, Phase IV (KMG-IV): sequencing the most valuable type-strain genomes for metagenomic binning, comparative biology and taxonomic classification.</title>
        <authorList>
            <person name="Goeker M."/>
        </authorList>
    </citation>
    <scope>NUCLEOTIDE SEQUENCE [LARGE SCALE GENOMIC DNA]</scope>
    <source>
        <strain evidence="2 3">DSM 45361</strain>
    </source>
</reference>
<name>A0A4R6S8H4_LABRH</name>
<dbReference type="InterPro" id="IPR010310">
    <property type="entry name" value="T7SS_ESAT-6-like"/>
</dbReference>
<proteinExistence type="inferred from homology"/>
<dbReference type="Proteomes" id="UP000295444">
    <property type="component" value="Unassembled WGS sequence"/>
</dbReference>
<keyword evidence="3" id="KW-1185">Reference proteome</keyword>
<dbReference type="AlphaFoldDB" id="A0A4R6S8H4"/>
<comment type="similarity">
    <text evidence="1">Belongs to the WXG100 family.</text>
</comment>
<dbReference type="Pfam" id="PF06013">
    <property type="entry name" value="WXG100"/>
    <property type="match status" value="1"/>
</dbReference>
<comment type="caution">
    <text evidence="2">The sequence shown here is derived from an EMBL/GenBank/DDBJ whole genome shotgun (WGS) entry which is preliminary data.</text>
</comment>
<dbReference type="SUPFAM" id="SSF140453">
    <property type="entry name" value="EsxAB dimer-like"/>
    <property type="match status" value="1"/>
</dbReference>
<evidence type="ECO:0000313" key="3">
    <source>
        <dbReference type="Proteomes" id="UP000295444"/>
    </source>
</evidence>
<dbReference type="InterPro" id="IPR036689">
    <property type="entry name" value="ESAT-6-like_sf"/>
</dbReference>
<dbReference type="Gene3D" id="1.10.287.1060">
    <property type="entry name" value="ESAT-6-like"/>
    <property type="match status" value="1"/>
</dbReference>
<dbReference type="EMBL" id="SNXZ01000004">
    <property type="protein sequence ID" value="TDP96269.1"/>
    <property type="molecule type" value="Genomic_DNA"/>
</dbReference>
<evidence type="ECO:0000256" key="1">
    <source>
        <dbReference type="RuleBase" id="RU362001"/>
    </source>
</evidence>
<evidence type="ECO:0000313" key="2">
    <source>
        <dbReference type="EMBL" id="TDP96269.1"/>
    </source>
</evidence>
<dbReference type="RefSeq" id="WP_166659301.1">
    <property type="nucleotide sequence ID" value="NZ_SNXZ01000004.1"/>
</dbReference>
<accession>A0A4R6S8H4</accession>
<sequence>MVEKMVVTFAALQDAEKNIRTCAKNVRGRLDDLAGYLTPLTDTWQGEAKEAYQARMREWHAAAQDLVTALEKIAGIVRTAESNYGNAVSTNKSMWPVR</sequence>
<dbReference type="NCBIfam" id="TIGR03930">
    <property type="entry name" value="WXG100_ESAT6"/>
    <property type="match status" value="1"/>
</dbReference>
<gene>
    <name evidence="2" type="ORF">EV186_104253</name>
</gene>
<organism evidence="2 3">
    <name type="scientific">Labedaea rhizosphaerae</name>
    <dbReference type="NCBI Taxonomy" id="598644"/>
    <lineage>
        <taxon>Bacteria</taxon>
        <taxon>Bacillati</taxon>
        <taxon>Actinomycetota</taxon>
        <taxon>Actinomycetes</taxon>
        <taxon>Pseudonocardiales</taxon>
        <taxon>Pseudonocardiaceae</taxon>
        <taxon>Labedaea</taxon>
    </lineage>
</organism>
<protein>
    <recommendedName>
        <fullName evidence="1">ESAT-6-like protein</fullName>
    </recommendedName>
</protein>